<dbReference type="OrthoDB" id="2840666at2"/>
<keyword evidence="3" id="KW-1185">Reference proteome</keyword>
<dbReference type="Proteomes" id="UP000184038">
    <property type="component" value="Unassembled WGS sequence"/>
</dbReference>
<name>A0A1M7IYZ1_9FIRM</name>
<keyword evidence="1" id="KW-0812">Transmembrane</keyword>
<evidence type="ECO:0000313" key="3">
    <source>
        <dbReference type="Proteomes" id="UP000184038"/>
    </source>
</evidence>
<organism evidence="2 3">
    <name type="scientific">Anaerosporobacter mobilis DSM 15930</name>
    <dbReference type="NCBI Taxonomy" id="1120996"/>
    <lineage>
        <taxon>Bacteria</taxon>
        <taxon>Bacillati</taxon>
        <taxon>Bacillota</taxon>
        <taxon>Clostridia</taxon>
        <taxon>Lachnospirales</taxon>
        <taxon>Lachnospiraceae</taxon>
        <taxon>Anaerosporobacter</taxon>
    </lineage>
</organism>
<dbReference type="STRING" id="1120996.SAMN02746066_02035"/>
<reference evidence="2 3" key="1">
    <citation type="submission" date="2016-11" db="EMBL/GenBank/DDBJ databases">
        <authorList>
            <person name="Jaros S."/>
            <person name="Januszkiewicz K."/>
            <person name="Wedrychowicz H."/>
        </authorList>
    </citation>
    <scope>NUCLEOTIDE SEQUENCE [LARGE SCALE GENOMIC DNA]</scope>
    <source>
        <strain evidence="2 3">DSM 15930</strain>
    </source>
</reference>
<proteinExistence type="predicted"/>
<dbReference type="CDD" id="cd11614">
    <property type="entry name" value="SAF_CpaB_FlgA_like"/>
    <property type="match status" value="1"/>
</dbReference>
<evidence type="ECO:0000313" key="2">
    <source>
        <dbReference type="EMBL" id="SHM45853.1"/>
    </source>
</evidence>
<dbReference type="AlphaFoldDB" id="A0A1M7IYZ1"/>
<dbReference type="RefSeq" id="WP_073287059.1">
    <property type="nucleotide sequence ID" value="NZ_FRCP01000010.1"/>
</dbReference>
<feature type="transmembrane region" description="Helical" evidence="1">
    <location>
        <begin position="16"/>
        <end position="38"/>
    </location>
</feature>
<sequence>MSIIRKGKRKIAKKKIMIICSACLFVGVVLVLGGIALYNKATTTNQEIEHAPVTYGVVVLENLAPGEILKQEQLMTIPLIEAEQPLNTVRLEDAIGSKLRYGVESNTILSSGMIDKGELVADDLRKHVYHFIEITEALSRGDYIDIRIQFPNGADYIVLSKKRVLDCSLYDEVAQTDNSLWIEVSEEEILTLSSAVVDAYFNDQAKIYAIQYISQDQEKAIVTYPENDIVYALMGEDPNVVENAITHMENRVRERVTARIKEYSGQRVTNANTTYVNDNSVKEEIEKPEDTDNYIDGNYVD</sequence>
<dbReference type="EMBL" id="FRCP01000010">
    <property type="protein sequence ID" value="SHM45853.1"/>
    <property type="molecule type" value="Genomic_DNA"/>
</dbReference>
<evidence type="ECO:0008006" key="4">
    <source>
        <dbReference type="Google" id="ProtNLM"/>
    </source>
</evidence>
<gene>
    <name evidence="2" type="ORF">SAMN02746066_02035</name>
</gene>
<protein>
    <recommendedName>
        <fullName evidence="4">SAF domain-containing protein</fullName>
    </recommendedName>
</protein>
<keyword evidence="1" id="KW-0472">Membrane</keyword>
<keyword evidence="1" id="KW-1133">Transmembrane helix</keyword>
<evidence type="ECO:0000256" key="1">
    <source>
        <dbReference type="SAM" id="Phobius"/>
    </source>
</evidence>
<accession>A0A1M7IYZ1</accession>